<sequence length="39" mass="4222">MAAPATVSGLPFILVMPQKRHVTEFVSGSSGRQMNSEYP</sequence>
<dbReference type="AlphaFoldDB" id="A0A256FPY3"/>
<dbReference type="Proteomes" id="UP000216478">
    <property type="component" value="Unassembled WGS sequence"/>
</dbReference>
<accession>A0A256FPY3</accession>
<organism evidence="1 2">
    <name type="scientific">Brucella grignonensis</name>
    <dbReference type="NCBI Taxonomy" id="94627"/>
    <lineage>
        <taxon>Bacteria</taxon>
        <taxon>Pseudomonadati</taxon>
        <taxon>Pseudomonadota</taxon>
        <taxon>Alphaproteobacteria</taxon>
        <taxon>Hyphomicrobiales</taxon>
        <taxon>Brucellaceae</taxon>
        <taxon>Brucella/Ochrobactrum group</taxon>
        <taxon>Brucella</taxon>
    </lineage>
</organism>
<name>A0A256FPY3_9HYPH</name>
<protein>
    <submittedName>
        <fullName evidence="1">Uncharacterized protein</fullName>
    </submittedName>
</protein>
<gene>
    <name evidence="1" type="ORF">CEV33_4022</name>
</gene>
<keyword evidence="2" id="KW-1185">Reference proteome</keyword>
<dbReference type="EMBL" id="NNRL01000148">
    <property type="protein sequence ID" value="OYR16897.1"/>
    <property type="molecule type" value="Genomic_DNA"/>
</dbReference>
<reference evidence="1 2" key="1">
    <citation type="submission" date="2017-07" db="EMBL/GenBank/DDBJ databases">
        <title>Phylogenetic study on the rhizospheric bacterium Ochrobactrum sp. A44.</title>
        <authorList>
            <person name="Krzyzanowska D.M."/>
            <person name="Ossowicki A."/>
            <person name="Rajewska M."/>
            <person name="Maciag T."/>
            <person name="Kaczynski Z."/>
            <person name="Czerwicka M."/>
            <person name="Jafra S."/>
        </authorList>
    </citation>
    <scope>NUCLEOTIDE SEQUENCE [LARGE SCALE GENOMIC DNA]</scope>
    <source>
        <strain evidence="1 2">OgA9a</strain>
    </source>
</reference>
<evidence type="ECO:0000313" key="2">
    <source>
        <dbReference type="Proteomes" id="UP000216478"/>
    </source>
</evidence>
<evidence type="ECO:0000313" key="1">
    <source>
        <dbReference type="EMBL" id="OYR16897.1"/>
    </source>
</evidence>
<proteinExistence type="predicted"/>
<comment type="caution">
    <text evidence="1">The sequence shown here is derived from an EMBL/GenBank/DDBJ whole genome shotgun (WGS) entry which is preliminary data.</text>
</comment>